<sequence>MDSKLVCNVTSLVSQRASHKKKMVDQLTEKQLAKVKRYFSMEKIAEFKNSFSMIDKNNDGTITTKDMGTFFDCLGENPTEAELQGILGRVDADGNGTVDFPEFLMALAKHVEDTNSLSASEEDMKQAFMGLDTDGDGFISRFEFKEMINSLTDEEKKQILQEGDSDGDGKISYDEFVTLLTTEFSC</sequence>
<dbReference type="GO" id="GO:0005509">
    <property type="term" value="F:calcium ion binding"/>
    <property type="evidence" value="ECO:0007669"/>
    <property type="project" value="InterPro"/>
</dbReference>
<dbReference type="EMBL" id="CAXKWB010004463">
    <property type="protein sequence ID" value="CAL4073791.1"/>
    <property type="molecule type" value="Genomic_DNA"/>
</dbReference>
<feature type="domain" description="EF-hand" evidence="4">
    <location>
        <begin position="42"/>
        <end position="77"/>
    </location>
</feature>
<dbReference type="Gene3D" id="1.10.238.10">
    <property type="entry name" value="EF-hand"/>
    <property type="match status" value="2"/>
</dbReference>
<dbReference type="AlphaFoldDB" id="A0AAV2Q8X0"/>
<dbReference type="Proteomes" id="UP001497623">
    <property type="component" value="Unassembled WGS sequence"/>
</dbReference>
<dbReference type="InterPro" id="IPR018247">
    <property type="entry name" value="EF_Hand_1_Ca_BS"/>
</dbReference>
<feature type="domain" description="EF-hand" evidence="4">
    <location>
        <begin position="78"/>
        <end position="113"/>
    </location>
</feature>
<keyword evidence="6" id="KW-1185">Reference proteome</keyword>
<feature type="domain" description="EF-hand" evidence="4">
    <location>
        <begin position="157"/>
        <end position="186"/>
    </location>
</feature>
<accession>A0AAV2Q8X0</accession>
<evidence type="ECO:0000313" key="5">
    <source>
        <dbReference type="EMBL" id="CAL4073791.1"/>
    </source>
</evidence>
<organism evidence="5 6">
    <name type="scientific">Meganyctiphanes norvegica</name>
    <name type="common">Northern krill</name>
    <name type="synonym">Thysanopoda norvegica</name>
    <dbReference type="NCBI Taxonomy" id="48144"/>
    <lineage>
        <taxon>Eukaryota</taxon>
        <taxon>Metazoa</taxon>
        <taxon>Ecdysozoa</taxon>
        <taxon>Arthropoda</taxon>
        <taxon>Crustacea</taxon>
        <taxon>Multicrustacea</taxon>
        <taxon>Malacostraca</taxon>
        <taxon>Eumalacostraca</taxon>
        <taxon>Eucarida</taxon>
        <taxon>Euphausiacea</taxon>
        <taxon>Euphausiidae</taxon>
        <taxon>Meganyctiphanes</taxon>
    </lineage>
</organism>
<feature type="domain" description="EF-hand" evidence="4">
    <location>
        <begin position="119"/>
        <end position="154"/>
    </location>
</feature>
<protein>
    <recommendedName>
        <fullName evidence="4">EF-hand domain-containing protein</fullName>
    </recommendedName>
</protein>
<dbReference type="Pfam" id="PF13499">
    <property type="entry name" value="EF-hand_7"/>
    <property type="match status" value="2"/>
</dbReference>
<dbReference type="GO" id="GO:0072686">
    <property type="term" value="C:mitotic spindle"/>
    <property type="evidence" value="ECO:0007669"/>
    <property type="project" value="UniProtKB-ARBA"/>
</dbReference>
<keyword evidence="2" id="KW-0106">Calcium</keyword>
<feature type="non-terminal residue" evidence="5">
    <location>
        <position position="186"/>
    </location>
</feature>
<comment type="caution">
    <text evidence="5">The sequence shown here is derived from an EMBL/GenBank/DDBJ whole genome shotgun (WGS) entry which is preliminary data.</text>
</comment>
<dbReference type="PANTHER" id="PTHR23048:SF0">
    <property type="entry name" value="CALMODULIN LIKE 3"/>
    <property type="match status" value="1"/>
</dbReference>
<dbReference type="PROSITE" id="PS00018">
    <property type="entry name" value="EF_HAND_1"/>
    <property type="match status" value="4"/>
</dbReference>
<evidence type="ECO:0000256" key="1">
    <source>
        <dbReference type="ARBA" id="ARBA00022737"/>
    </source>
</evidence>
<dbReference type="CDD" id="cd00051">
    <property type="entry name" value="EFh"/>
    <property type="match status" value="2"/>
</dbReference>
<dbReference type="SMART" id="SM00054">
    <property type="entry name" value="EFh"/>
    <property type="match status" value="4"/>
</dbReference>
<comment type="function">
    <text evidence="3">Troponin is the central regulatory protein of striated muscle contraction. Tn consists of three components: Tn-I which is the inhibitor of actomyosin ATPase, Tn-T which contains the binding site for tropomyosin and Tn-C. The binding of calcium to Tn-C abolishes the inhibitory action of Tn on actin filaments.</text>
</comment>
<evidence type="ECO:0000313" key="6">
    <source>
        <dbReference type="Proteomes" id="UP001497623"/>
    </source>
</evidence>
<dbReference type="InterPro" id="IPR050230">
    <property type="entry name" value="CALM/Myosin/TropC-like"/>
</dbReference>
<evidence type="ECO:0000256" key="3">
    <source>
        <dbReference type="ARBA" id="ARBA00037722"/>
    </source>
</evidence>
<dbReference type="PANTHER" id="PTHR23048">
    <property type="entry name" value="MYOSIN LIGHT CHAIN 1, 3"/>
    <property type="match status" value="1"/>
</dbReference>
<proteinExistence type="predicted"/>
<dbReference type="InterPro" id="IPR002048">
    <property type="entry name" value="EF_hand_dom"/>
</dbReference>
<dbReference type="PROSITE" id="PS50222">
    <property type="entry name" value="EF_HAND_2"/>
    <property type="match status" value="4"/>
</dbReference>
<evidence type="ECO:0000256" key="2">
    <source>
        <dbReference type="ARBA" id="ARBA00022837"/>
    </source>
</evidence>
<name>A0AAV2Q8X0_MEGNR</name>
<dbReference type="GO" id="GO:0016460">
    <property type="term" value="C:myosin II complex"/>
    <property type="evidence" value="ECO:0007669"/>
    <property type="project" value="TreeGrafter"/>
</dbReference>
<dbReference type="SUPFAM" id="SSF47473">
    <property type="entry name" value="EF-hand"/>
    <property type="match status" value="1"/>
</dbReference>
<evidence type="ECO:0000259" key="4">
    <source>
        <dbReference type="PROSITE" id="PS50222"/>
    </source>
</evidence>
<keyword evidence="1" id="KW-0677">Repeat</keyword>
<reference evidence="5 6" key="1">
    <citation type="submission" date="2024-05" db="EMBL/GenBank/DDBJ databases">
        <authorList>
            <person name="Wallberg A."/>
        </authorList>
    </citation>
    <scope>NUCLEOTIDE SEQUENCE [LARGE SCALE GENOMIC DNA]</scope>
</reference>
<dbReference type="InterPro" id="IPR011992">
    <property type="entry name" value="EF-hand-dom_pair"/>
</dbReference>
<dbReference type="FunFam" id="1.10.238.10:FF:000527">
    <property type="entry name" value="Calmodulin-3"/>
    <property type="match status" value="1"/>
</dbReference>
<gene>
    <name evidence="5" type="ORF">MNOR_LOCUS9278</name>
</gene>